<evidence type="ECO:0000313" key="2">
    <source>
        <dbReference type="EMBL" id="MBT2132869.1"/>
    </source>
</evidence>
<protein>
    <submittedName>
        <fullName evidence="2">Cytochrome C</fullName>
    </submittedName>
</protein>
<comment type="caution">
    <text evidence="2">The sequence shown here is derived from an EMBL/GenBank/DDBJ whole genome shotgun (WGS) entry which is preliminary data.</text>
</comment>
<gene>
    <name evidence="2" type="ORF">KK137_00850</name>
</gene>
<dbReference type="SUPFAM" id="SSF46626">
    <property type="entry name" value="Cytochrome c"/>
    <property type="match status" value="1"/>
</dbReference>
<keyword evidence="1" id="KW-0732">Signal</keyword>
<feature type="chain" id="PRO_5046347258" evidence="1">
    <location>
        <begin position="22"/>
        <end position="103"/>
    </location>
</feature>
<reference evidence="2 3" key="1">
    <citation type="submission" date="2021-05" db="EMBL/GenBank/DDBJ databases">
        <title>Croceibacterium sp. LX-88 genome sequence.</title>
        <authorList>
            <person name="Luo X."/>
        </authorList>
    </citation>
    <scope>NUCLEOTIDE SEQUENCE [LARGE SCALE GENOMIC DNA]</scope>
    <source>
        <strain evidence="2 3">LX-88</strain>
    </source>
</reference>
<feature type="signal peptide" evidence="1">
    <location>
        <begin position="1"/>
        <end position="21"/>
    </location>
</feature>
<organism evidence="2 3">
    <name type="scientific">Croceibacterium selenioxidans</name>
    <dbReference type="NCBI Taxonomy" id="2838833"/>
    <lineage>
        <taxon>Bacteria</taxon>
        <taxon>Pseudomonadati</taxon>
        <taxon>Pseudomonadota</taxon>
        <taxon>Alphaproteobacteria</taxon>
        <taxon>Sphingomonadales</taxon>
        <taxon>Erythrobacteraceae</taxon>
        <taxon>Croceibacterium</taxon>
    </lineage>
</organism>
<dbReference type="RefSeq" id="WP_214534033.1">
    <property type="nucleotide sequence ID" value="NZ_JAHFVK010000001.1"/>
</dbReference>
<sequence length="103" mass="10862">MIRPLAILLGAGTFVLSIATAAQPVTFDFPIGDTPTELADADAEVVVNHCSSCHSLDYITTQPRGKGAQFWKDAVTKMVNVYKAPLTPEEADAVAAALALKFG</sequence>
<keyword evidence="3" id="KW-1185">Reference proteome</keyword>
<proteinExistence type="predicted"/>
<dbReference type="EMBL" id="JAHFVK010000001">
    <property type="protein sequence ID" value="MBT2132869.1"/>
    <property type="molecule type" value="Genomic_DNA"/>
</dbReference>
<accession>A0ABS5VZJ4</accession>
<dbReference type="InterPro" id="IPR036909">
    <property type="entry name" value="Cyt_c-like_dom_sf"/>
</dbReference>
<name>A0ABS5VZJ4_9SPHN</name>
<evidence type="ECO:0000313" key="3">
    <source>
        <dbReference type="Proteomes" id="UP000811255"/>
    </source>
</evidence>
<dbReference type="Proteomes" id="UP000811255">
    <property type="component" value="Unassembled WGS sequence"/>
</dbReference>
<evidence type="ECO:0000256" key="1">
    <source>
        <dbReference type="SAM" id="SignalP"/>
    </source>
</evidence>
<dbReference type="Gene3D" id="1.10.760.10">
    <property type="entry name" value="Cytochrome c-like domain"/>
    <property type="match status" value="1"/>
</dbReference>